<comment type="similarity">
    <text evidence="1">Belongs to the short-chain dehydrogenases/reductases (SDR) family.</text>
</comment>
<dbReference type="InterPro" id="IPR002347">
    <property type="entry name" value="SDR_fam"/>
</dbReference>
<dbReference type="RefSeq" id="WP_075028607.1">
    <property type="nucleotide sequence ID" value="NZ_FONR01000006.1"/>
</dbReference>
<sequence>MADRYLSFTGTAPGRFLTRRLGLPQPAALHRWSPERPTLEGALLLLTAGKSTLDDVAAVLARTGLEVRTEATARRPAGVVLDATGVVDVEALAEVHTALHPVVRSVADGGRVVVIGAALDPADHHQAAAQQALEGFVRSLGKEIGRGRTVTLVRIVGAAAGFVAGAESTFRFLLSPRSAYVSGQVIEVGRAGAGDGGAGEMSVPGDWARPLAGRTALVTGAARGIGRAVAETLARDGARVVCLDVPGAAAELDVVAARLDGGRALALDITSADAGARIGEALPDGLDVLVHNAGITRDRKLANMPAERWGSVLDVNLASVLRTTDVLLGDGVVRHGGRIVATASIAGIAGNVGQTNYAASKAGVVGFVRALAPRVWGEHGVTVNAVAPGFIETKMTAAVPLFIREAGRRMNSLGQGGLPVDVAETIAWLAGPGSWAVNGQVVRVCGQSLLGA</sequence>
<feature type="domain" description="Ketoreductase" evidence="2">
    <location>
        <begin position="214"/>
        <end position="389"/>
    </location>
</feature>
<dbReference type="Proteomes" id="UP000181942">
    <property type="component" value="Unassembled WGS sequence"/>
</dbReference>
<reference evidence="3 4" key="1">
    <citation type="submission" date="2016-10" db="EMBL/GenBank/DDBJ databases">
        <authorList>
            <person name="de Groot N.N."/>
        </authorList>
    </citation>
    <scope>NUCLEOTIDE SEQUENCE [LARGE SCALE GENOMIC DNA]</scope>
    <source>
        <strain evidence="3 4">OK461</strain>
    </source>
</reference>
<evidence type="ECO:0000313" key="3">
    <source>
        <dbReference type="EMBL" id="SFF43651.1"/>
    </source>
</evidence>
<dbReference type="EMBL" id="FONR01000006">
    <property type="protein sequence ID" value="SFF43651.1"/>
    <property type="molecule type" value="Genomic_DNA"/>
</dbReference>
<dbReference type="InterPro" id="IPR057326">
    <property type="entry name" value="KR_dom"/>
</dbReference>
<dbReference type="NCBIfam" id="NF006110">
    <property type="entry name" value="PRK08261.1"/>
    <property type="match status" value="1"/>
</dbReference>
<dbReference type="Gene3D" id="3.40.50.720">
    <property type="entry name" value="NAD(P)-binding Rossmann-like Domain"/>
    <property type="match status" value="2"/>
</dbReference>
<dbReference type="PANTHER" id="PTHR42760:SF78">
    <property type="entry name" value="3-OXOACYL-[ACYL-CARRIER-PROTEIN] REDUCTASE [NADH]"/>
    <property type="match status" value="1"/>
</dbReference>
<name>A0A1I2IT03_9ACTN</name>
<gene>
    <name evidence="3" type="ORF">SAMN02787118_106432</name>
</gene>
<dbReference type="OrthoDB" id="9804774at2"/>
<dbReference type="AlphaFoldDB" id="A0A1I2IT03"/>
<accession>A0A1I2IT03</accession>
<evidence type="ECO:0000256" key="1">
    <source>
        <dbReference type="ARBA" id="ARBA00006484"/>
    </source>
</evidence>
<evidence type="ECO:0000259" key="2">
    <source>
        <dbReference type="SMART" id="SM00822"/>
    </source>
</evidence>
<dbReference type="PANTHER" id="PTHR42760">
    <property type="entry name" value="SHORT-CHAIN DEHYDROGENASES/REDUCTASES FAMILY MEMBER"/>
    <property type="match status" value="1"/>
</dbReference>
<dbReference type="Pfam" id="PF13561">
    <property type="entry name" value="adh_short_C2"/>
    <property type="match status" value="1"/>
</dbReference>
<dbReference type="STRING" id="68239.GCA_000745715_05654"/>
<dbReference type="SUPFAM" id="SSF51735">
    <property type="entry name" value="NAD(P)-binding Rossmann-fold domains"/>
    <property type="match status" value="1"/>
</dbReference>
<dbReference type="PROSITE" id="PS00061">
    <property type="entry name" value="ADH_SHORT"/>
    <property type="match status" value="1"/>
</dbReference>
<dbReference type="InterPro" id="IPR036291">
    <property type="entry name" value="NAD(P)-bd_dom_sf"/>
</dbReference>
<dbReference type="PRINTS" id="PR00080">
    <property type="entry name" value="SDRFAMILY"/>
</dbReference>
<evidence type="ECO:0000313" key="4">
    <source>
        <dbReference type="Proteomes" id="UP000181942"/>
    </source>
</evidence>
<dbReference type="PRINTS" id="PR00081">
    <property type="entry name" value="GDHRDH"/>
</dbReference>
<dbReference type="FunFam" id="3.40.50.720:FF:000338">
    <property type="entry name" value="3-oxoacyl-ACP reductase FabG"/>
    <property type="match status" value="1"/>
</dbReference>
<dbReference type="InterPro" id="IPR020904">
    <property type="entry name" value="Sc_DH/Rdtase_CS"/>
</dbReference>
<organism evidence="3 4">
    <name type="scientific">Streptomyces mirabilis</name>
    <dbReference type="NCBI Taxonomy" id="68239"/>
    <lineage>
        <taxon>Bacteria</taxon>
        <taxon>Bacillati</taxon>
        <taxon>Actinomycetota</taxon>
        <taxon>Actinomycetes</taxon>
        <taxon>Kitasatosporales</taxon>
        <taxon>Streptomycetaceae</taxon>
        <taxon>Streptomyces</taxon>
    </lineage>
</organism>
<dbReference type="SMART" id="SM00822">
    <property type="entry name" value="PKS_KR"/>
    <property type="match status" value="1"/>
</dbReference>
<dbReference type="GO" id="GO:0016616">
    <property type="term" value="F:oxidoreductase activity, acting on the CH-OH group of donors, NAD or NADP as acceptor"/>
    <property type="evidence" value="ECO:0007669"/>
    <property type="project" value="TreeGrafter"/>
</dbReference>
<protein>
    <submittedName>
        <fullName evidence="3">3-oxoacyl-[acyl-carrier protein] reductase</fullName>
    </submittedName>
</protein>
<proteinExistence type="inferred from homology"/>